<dbReference type="AlphaFoldDB" id="A0A1J9QDG8"/>
<evidence type="ECO:0000313" key="1">
    <source>
        <dbReference type="EMBL" id="OJD26577.1"/>
    </source>
</evidence>
<reference evidence="1 2" key="1">
    <citation type="submission" date="2015-08" db="EMBL/GenBank/DDBJ databases">
        <title>Emmonsia species relationships and genome sequence.</title>
        <authorList>
            <person name="Cuomo C.A."/>
            <person name="Schwartz I.S."/>
            <person name="Kenyon C."/>
            <person name="De Hoog G.S."/>
            <person name="Govender N.P."/>
            <person name="Botha A."/>
            <person name="Moreno L."/>
            <person name="De Vries M."/>
            <person name="Munoz J.F."/>
            <person name="Stielow J.B."/>
        </authorList>
    </citation>
    <scope>NUCLEOTIDE SEQUENCE [LARGE SCALE GENOMIC DNA]</scope>
    <source>
        <strain evidence="1 2">EI222</strain>
    </source>
</reference>
<gene>
    <name evidence="1" type="ORF">ACJ73_02033</name>
</gene>
<proteinExistence type="predicted"/>
<dbReference type="Proteomes" id="UP000242791">
    <property type="component" value="Unassembled WGS sequence"/>
</dbReference>
<accession>A0A1J9QDG8</accession>
<comment type="caution">
    <text evidence="1">The sequence shown here is derived from an EMBL/GenBank/DDBJ whole genome shotgun (WGS) entry which is preliminary data.</text>
</comment>
<dbReference type="VEuPathDB" id="FungiDB:ACJ73_02033"/>
<protein>
    <submittedName>
        <fullName evidence="1">Uncharacterized protein</fullName>
    </submittedName>
</protein>
<organism evidence="1 2">
    <name type="scientific">Blastomyces percursus</name>
    <dbReference type="NCBI Taxonomy" id="1658174"/>
    <lineage>
        <taxon>Eukaryota</taxon>
        <taxon>Fungi</taxon>
        <taxon>Dikarya</taxon>
        <taxon>Ascomycota</taxon>
        <taxon>Pezizomycotina</taxon>
        <taxon>Eurotiomycetes</taxon>
        <taxon>Eurotiomycetidae</taxon>
        <taxon>Onygenales</taxon>
        <taxon>Ajellomycetaceae</taxon>
        <taxon>Blastomyces</taxon>
    </lineage>
</organism>
<dbReference type="EMBL" id="LGTZ01000204">
    <property type="protein sequence ID" value="OJD26577.1"/>
    <property type="molecule type" value="Genomic_DNA"/>
</dbReference>
<keyword evidence="2" id="KW-1185">Reference proteome</keyword>
<name>A0A1J9QDG8_9EURO</name>
<evidence type="ECO:0000313" key="2">
    <source>
        <dbReference type="Proteomes" id="UP000242791"/>
    </source>
</evidence>
<sequence>MAAFNVAVEAESSDKKGIVKSSAREYDQPQGYAFRTGVTPPRQSTSIILRNKCGYAWTVVVRRP</sequence>